<dbReference type="InterPro" id="IPR050269">
    <property type="entry name" value="ComplexI_Subunit6"/>
</dbReference>
<evidence type="ECO:0000256" key="2">
    <source>
        <dbReference type="ARBA" id="ARBA00005698"/>
    </source>
</evidence>
<comment type="catalytic activity">
    <reaction evidence="15">
        <text>a ubiquinone + NADH + 5 H(+)(in) = a ubiquinol + NAD(+) + 4 H(+)(out)</text>
        <dbReference type="Rhea" id="RHEA:29091"/>
        <dbReference type="Rhea" id="RHEA-COMP:9565"/>
        <dbReference type="Rhea" id="RHEA-COMP:9566"/>
        <dbReference type="ChEBI" id="CHEBI:15378"/>
        <dbReference type="ChEBI" id="CHEBI:16389"/>
        <dbReference type="ChEBI" id="CHEBI:17976"/>
        <dbReference type="ChEBI" id="CHEBI:57540"/>
        <dbReference type="ChEBI" id="CHEBI:57945"/>
        <dbReference type="EC" id="7.1.1.2"/>
    </reaction>
</comment>
<evidence type="ECO:0000256" key="3">
    <source>
        <dbReference type="ARBA" id="ARBA00012944"/>
    </source>
</evidence>
<geneLocation type="mitochondrion" evidence="18"/>
<dbReference type="GO" id="GO:0008137">
    <property type="term" value="F:NADH dehydrogenase (ubiquinone) activity"/>
    <property type="evidence" value="ECO:0007669"/>
    <property type="project" value="UniProtKB-EC"/>
</dbReference>
<keyword evidence="17" id="KW-0732">Signal</keyword>
<reference evidence="18" key="1">
    <citation type="journal article" date="2022" name="Cladistics">
        <title>Diversification of the phytophagous lineages of true bugs (Insecta: Hemiptera: Heteroptera) shortly after that of the flowering plants.</title>
        <authorList>
            <person name="Ye F."/>
            <person name="Kment P."/>
            <person name="Redei D."/>
            <person name="Luo J.Y."/>
            <person name="Wang Y.H."/>
            <person name="Kuechler S.M."/>
            <person name="Zhang W.W."/>
            <person name="Chen P.P."/>
            <person name="Wu H.Y."/>
            <person name="Wu Y.Z."/>
            <person name="Sun X.Y."/>
            <person name="Ding L."/>
            <person name="Wang Y.R."/>
            <person name="Xie Q."/>
        </authorList>
    </citation>
    <scope>NUCLEOTIDE SEQUENCE</scope>
</reference>
<keyword evidence="6" id="KW-0679">Respiratory chain</keyword>
<evidence type="ECO:0000256" key="17">
    <source>
        <dbReference type="SAM" id="SignalP"/>
    </source>
</evidence>
<evidence type="ECO:0000256" key="7">
    <source>
        <dbReference type="ARBA" id="ARBA00022692"/>
    </source>
</evidence>
<evidence type="ECO:0000313" key="18">
    <source>
        <dbReference type="EMBL" id="UPL65904.1"/>
    </source>
</evidence>
<dbReference type="EC" id="7.1.1.2" evidence="3"/>
<evidence type="ECO:0000256" key="1">
    <source>
        <dbReference type="ARBA" id="ARBA00004225"/>
    </source>
</evidence>
<name>A0A8T9ZXV2_9HEMI</name>
<keyword evidence="7 16" id="KW-0812">Transmembrane</keyword>
<evidence type="ECO:0000256" key="11">
    <source>
        <dbReference type="ARBA" id="ARBA00023027"/>
    </source>
</evidence>
<evidence type="ECO:0000256" key="8">
    <source>
        <dbReference type="ARBA" id="ARBA00022967"/>
    </source>
</evidence>
<comment type="subcellular location">
    <subcellularLocation>
        <location evidence="1">Mitochondrion membrane</location>
        <topology evidence="1">Multi-pass membrane protein</topology>
    </subcellularLocation>
</comment>
<evidence type="ECO:0000256" key="4">
    <source>
        <dbReference type="ARBA" id="ARBA00021095"/>
    </source>
</evidence>
<evidence type="ECO:0000256" key="5">
    <source>
        <dbReference type="ARBA" id="ARBA00022448"/>
    </source>
</evidence>
<organism evidence="18">
    <name type="scientific">Lasiolabops cosmopolites</name>
    <dbReference type="NCBI Taxonomy" id="2813038"/>
    <lineage>
        <taxon>Eukaryota</taxon>
        <taxon>Metazoa</taxon>
        <taxon>Ecdysozoa</taxon>
        <taxon>Arthropoda</taxon>
        <taxon>Hexapoda</taxon>
        <taxon>Insecta</taxon>
        <taxon>Pterygota</taxon>
        <taxon>Neoptera</taxon>
        <taxon>Paraneoptera</taxon>
        <taxon>Hemiptera</taxon>
        <taxon>Heteroptera</taxon>
        <taxon>Panheteroptera</taxon>
        <taxon>Cimicomorpha</taxon>
        <taxon>Miridae</taxon>
        <taxon>Leucophoropterini</taxon>
        <taxon>Lasiolabops</taxon>
    </lineage>
</organism>
<evidence type="ECO:0000256" key="10">
    <source>
        <dbReference type="ARBA" id="ARBA00022989"/>
    </source>
</evidence>
<keyword evidence="8" id="KW-1278">Translocase</keyword>
<dbReference type="GO" id="GO:0031966">
    <property type="term" value="C:mitochondrial membrane"/>
    <property type="evidence" value="ECO:0007669"/>
    <property type="project" value="UniProtKB-SubCell"/>
</dbReference>
<keyword evidence="10 16" id="KW-1133">Transmembrane helix</keyword>
<comment type="similarity">
    <text evidence="2">Belongs to the complex I subunit 6 family.</text>
</comment>
<evidence type="ECO:0000256" key="15">
    <source>
        <dbReference type="ARBA" id="ARBA00049551"/>
    </source>
</evidence>
<evidence type="ECO:0000256" key="14">
    <source>
        <dbReference type="ARBA" id="ARBA00031019"/>
    </source>
</evidence>
<evidence type="ECO:0000256" key="13">
    <source>
        <dbReference type="ARBA" id="ARBA00023136"/>
    </source>
</evidence>
<keyword evidence="12 18" id="KW-0496">Mitochondrion</keyword>
<feature type="transmembrane region" description="Helical" evidence="16">
    <location>
        <begin position="132"/>
        <end position="152"/>
    </location>
</feature>
<keyword evidence="11" id="KW-0520">NAD</keyword>
<dbReference type="EMBL" id="MW619693">
    <property type="protein sequence ID" value="UPL65904.1"/>
    <property type="molecule type" value="Genomic_DNA"/>
</dbReference>
<evidence type="ECO:0000256" key="16">
    <source>
        <dbReference type="SAM" id="Phobius"/>
    </source>
</evidence>
<keyword evidence="9" id="KW-0249">Electron transport</keyword>
<keyword evidence="5" id="KW-0813">Transport</keyword>
<feature type="transmembrane region" description="Helical" evidence="16">
    <location>
        <begin position="47"/>
        <end position="66"/>
    </location>
</feature>
<keyword evidence="13 16" id="KW-0472">Membrane</keyword>
<feature type="transmembrane region" description="Helical" evidence="16">
    <location>
        <begin position="12"/>
        <end position="35"/>
    </location>
</feature>
<feature type="transmembrane region" description="Helical" evidence="16">
    <location>
        <begin position="78"/>
        <end position="102"/>
    </location>
</feature>
<dbReference type="PANTHER" id="PTHR11435:SF1">
    <property type="entry name" value="NADH-UBIQUINONE OXIDOREDUCTASE CHAIN 6"/>
    <property type="match status" value="1"/>
</dbReference>
<evidence type="ECO:0000256" key="9">
    <source>
        <dbReference type="ARBA" id="ARBA00022982"/>
    </source>
</evidence>
<accession>A0A8T9ZXV2</accession>
<proteinExistence type="inferred from homology"/>
<feature type="signal peptide" evidence="17">
    <location>
        <begin position="1"/>
        <end position="18"/>
    </location>
</feature>
<dbReference type="AlphaFoldDB" id="A0A8T9ZXV2"/>
<evidence type="ECO:0000256" key="12">
    <source>
        <dbReference type="ARBA" id="ARBA00023128"/>
    </source>
</evidence>
<protein>
    <recommendedName>
        <fullName evidence="4">NADH-ubiquinone oxidoreductase chain 6</fullName>
        <ecNumber evidence="3">7.1.1.2</ecNumber>
    </recommendedName>
    <alternativeName>
        <fullName evidence="14">NADH dehydrogenase subunit 6</fullName>
    </alternativeName>
</protein>
<evidence type="ECO:0000256" key="6">
    <source>
        <dbReference type="ARBA" id="ARBA00022660"/>
    </source>
</evidence>
<sequence length="163" mass="18548">MFMISMLINIMFMSLSHPLSMGVTLILQTLIVALWSGKMMKTFWMSYVLAITMLSGMLVLFIYMSSMASNEKFKSKPTLLLIIALFLIMSLLMTMLTNKILISNNYWGLDLKTVKSSELMALNKIFISKTNLLTMMIVIYLLLTMVVSTHLVNISEGPLRMKI</sequence>
<dbReference type="PANTHER" id="PTHR11435">
    <property type="entry name" value="NADH UBIQUINONE OXIDOREDUCTASE SUBUNIT ND6"/>
    <property type="match status" value="1"/>
</dbReference>
<feature type="chain" id="PRO_5035933209" description="NADH-ubiquinone oxidoreductase chain 6" evidence="17">
    <location>
        <begin position="19"/>
        <end position="163"/>
    </location>
</feature>